<gene>
    <name evidence="6" type="ORF">ABS362_04430</name>
</gene>
<keyword evidence="2" id="KW-0472">Membrane</keyword>
<comment type="subcellular location">
    <subcellularLocation>
        <location evidence="1">Cell outer membrane</location>
    </subcellularLocation>
</comment>
<evidence type="ECO:0000256" key="3">
    <source>
        <dbReference type="ARBA" id="ARBA00023237"/>
    </source>
</evidence>
<dbReference type="InterPro" id="IPR008969">
    <property type="entry name" value="CarboxyPept-like_regulatory"/>
</dbReference>
<accession>A0ABV1RQX4</accession>
<dbReference type="SUPFAM" id="SSF49464">
    <property type="entry name" value="Carboxypeptidase regulatory domain-like"/>
    <property type="match status" value="1"/>
</dbReference>
<dbReference type="InterPro" id="IPR037066">
    <property type="entry name" value="Plug_dom_sf"/>
</dbReference>
<dbReference type="SUPFAM" id="SSF56935">
    <property type="entry name" value="Porins"/>
    <property type="match status" value="1"/>
</dbReference>
<evidence type="ECO:0000256" key="1">
    <source>
        <dbReference type="ARBA" id="ARBA00004442"/>
    </source>
</evidence>
<evidence type="ECO:0000313" key="6">
    <source>
        <dbReference type="EMBL" id="MER2996779.1"/>
    </source>
</evidence>
<protein>
    <submittedName>
        <fullName evidence="6">Outer membrane beta-barrel family protein</fullName>
    </submittedName>
</protein>
<dbReference type="Pfam" id="PF13620">
    <property type="entry name" value="CarboxypepD_reg"/>
    <property type="match status" value="1"/>
</dbReference>
<keyword evidence="4" id="KW-0732">Signal</keyword>
<evidence type="ECO:0000259" key="5">
    <source>
        <dbReference type="Pfam" id="PF14905"/>
    </source>
</evidence>
<dbReference type="RefSeq" id="WP_350411109.1">
    <property type="nucleotide sequence ID" value="NZ_JBEOKT010000003.1"/>
</dbReference>
<evidence type="ECO:0000256" key="2">
    <source>
        <dbReference type="ARBA" id="ARBA00023136"/>
    </source>
</evidence>
<dbReference type="Proteomes" id="UP001476807">
    <property type="component" value="Unassembled WGS sequence"/>
</dbReference>
<dbReference type="PANTHER" id="PTHR40980:SF4">
    <property type="entry name" value="TONB-DEPENDENT RECEPTOR-LIKE BETA-BARREL DOMAIN-CONTAINING PROTEIN"/>
    <property type="match status" value="1"/>
</dbReference>
<dbReference type="InterPro" id="IPR036942">
    <property type="entry name" value="Beta-barrel_TonB_sf"/>
</dbReference>
<proteinExistence type="predicted"/>
<name>A0ABV1RQX4_9BACT</name>
<keyword evidence="7" id="KW-1185">Reference proteome</keyword>
<feature type="signal peptide" evidence="4">
    <location>
        <begin position="1"/>
        <end position="22"/>
    </location>
</feature>
<evidence type="ECO:0000256" key="4">
    <source>
        <dbReference type="SAM" id="SignalP"/>
    </source>
</evidence>
<reference evidence="6 7" key="1">
    <citation type="submission" date="2024-06" db="EMBL/GenBank/DDBJ databases">
        <title>Pontibacter populi HYL7-15.</title>
        <authorList>
            <person name="Kim M.K."/>
        </authorList>
    </citation>
    <scope>NUCLEOTIDE SEQUENCE [LARGE SCALE GENOMIC DNA]</scope>
    <source>
        <strain evidence="6 7">HYL7-15</strain>
    </source>
</reference>
<dbReference type="InterPro" id="IPR041700">
    <property type="entry name" value="OMP_b-brl_3"/>
</dbReference>
<sequence length="812" mass="91051">MKKMYHFLLVMLLCSFTTNTYAQTEGMLTGTVADEKDAGIGFANVAVLDAATQAVVTGAIADMDGNFKIKTPARGSYLLKINSLGYVTFQTPVFEVSGTAMVKDFGKLKLGSDAQVLKEVTVQALRPTIVNEADKMVVSVEGTALATGSTAYEVLEKSPGVWVDQDGNITLNGKGGVQILLNGKPSYLSGKDLQNLLQGMSAENLKDLEIITNPSSKYDAEGTSGIININLKKNEQFGLNGGVYAGYQYNQLHTYTTGGNVNLKNGKWNTSVNADFSRRSRFRDIETERVVNSNTGKKSLTQDGREEGYRVSPTLRFATDYDLNEKHSVGIVANLQYSENTNSFGTRGFLRDMDAANDTLILSRTNADGTYYNSTINLHYTGKLGATGSALSADVDYATISNDDATNMVHSYKRINSDEPGFTNLFGTENPTNYNIYSAKTDFATQLSEKSKLELGAKISHVISDNELNFYEINDGVRTKDLGRSSHFIFTEDILAGYINFSTSFGEKWKLQTGLRAEQTFAEGDAKTLNKITDRSYLNFFPSVFVQQQVSENYQIGYKYSRRISRPYYGHLNPFVFYIDPNTLATGNPYLKPQYTNSFELTQMFKQTYNLVLGYDVTKDFIGEVPVYYREKNQTVFERRNMDDFTNIEATLVAPVRVLPGKWEMNNNLNLGYHHFTVKVRDVTETTEQFNFTAQSSHNVSLPKGMRLEVTGTYQGPGVYGLFEFQDQWWIDAGLKRSFLDDKLTMTMNVTDIFKSRQLKLNTMIDGNSNKIEQYHGMRSVRLHLRYNFNKGKAFESKKRNVNLEELNRTGN</sequence>
<comment type="caution">
    <text evidence="6">The sequence shown here is derived from an EMBL/GenBank/DDBJ whole genome shotgun (WGS) entry which is preliminary data.</text>
</comment>
<organism evidence="6 7">
    <name type="scientific">Pontibacter populi</name>
    <dbReference type="NCBI Taxonomy" id="890055"/>
    <lineage>
        <taxon>Bacteria</taxon>
        <taxon>Pseudomonadati</taxon>
        <taxon>Bacteroidota</taxon>
        <taxon>Cytophagia</taxon>
        <taxon>Cytophagales</taxon>
        <taxon>Hymenobacteraceae</taxon>
        <taxon>Pontibacter</taxon>
    </lineage>
</organism>
<keyword evidence="3" id="KW-0998">Cell outer membrane</keyword>
<dbReference type="PANTHER" id="PTHR40980">
    <property type="entry name" value="PLUG DOMAIN-CONTAINING PROTEIN"/>
    <property type="match status" value="1"/>
</dbReference>
<dbReference type="Gene3D" id="2.170.130.10">
    <property type="entry name" value="TonB-dependent receptor, plug domain"/>
    <property type="match status" value="1"/>
</dbReference>
<dbReference type="EMBL" id="JBEOKT010000003">
    <property type="protein sequence ID" value="MER2996779.1"/>
    <property type="molecule type" value="Genomic_DNA"/>
</dbReference>
<dbReference type="Pfam" id="PF14905">
    <property type="entry name" value="OMP_b-brl_3"/>
    <property type="match status" value="1"/>
</dbReference>
<feature type="domain" description="Outer membrane protein beta-barrel" evidence="5">
    <location>
        <begin position="384"/>
        <end position="787"/>
    </location>
</feature>
<dbReference type="Gene3D" id="2.40.170.20">
    <property type="entry name" value="TonB-dependent receptor, beta-barrel domain"/>
    <property type="match status" value="1"/>
</dbReference>
<evidence type="ECO:0000313" key="7">
    <source>
        <dbReference type="Proteomes" id="UP001476807"/>
    </source>
</evidence>
<feature type="chain" id="PRO_5046474879" evidence="4">
    <location>
        <begin position="23"/>
        <end position="812"/>
    </location>
</feature>